<evidence type="ECO:0000256" key="1">
    <source>
        <dbReference type="SAM" id="Phobius"/>
    </source>
</evidence>
<evidence type="ECO:0000313" key="2">
    <source>
        <dbReference type="EnsemblMetazoa" id="Aqu2.1.18998_001"/>
    </source>
</evidence>
<keyword evidence="1" id="KW-0812">Transmembrane</keyword>
<reference evidence="3" key="1">
    <citation type="journal article" date="2010" name="Nature">
        <title>The Amphimedon queenslandica genome and the evolution of animal complexity.</title>
        <authorList>
            <person name="Srivastava M."/>
            <person name="Simakov O."/>
            <person name="Chapman J."/>
            <person name="Fahey B."/>
            <person name="Gauthier M.E."/>
            <person name="Mitros T."/>
            <person name="Richards G.S."/>
            <person name="Conaco C."/>
            <person name="Dacre M."/>
            <person name="Hellsten U."/>
            <person name="Larroux C."/>
            <person name="Putnam N.H."/>
            <person name="Stanke M."/>
            <person name="Adamska M."/>
            <person name="Darling A."/>
            <person name="Degnan S.M."/>
            <person name="Oakley T.H."/>
            <person name="Plachetzki D.C."/>
            <person name="Zhai Y."/>
            <person name="Adamski M."/>
            <person name="Calcino A."/>
            <person name="Cummins S.F."/>
            <person name="Goodstein D.M."/>
            <person name="Harris C."/>
            <person name="Jackson D.J."/>
            <person name="Leys S.P."/>
            <person name="Shu S."/>
            <person name="Woodcroft B.J."/>
            <person name="Vervoort M."/>
            <person name="Kosik K.S."/>
            <person name="Manning G."/>
            <person name="Degnan B.M."/>
            <person name="Rokhsar D.S."/>
        </authorList>
    </citation>
    <scope>NUCLEOTIDE SEQUENCE [LARGE SCALE GENOMIC DNA]</scope>
</reference>
<accession>A0A1X7TUW9</accession>
<name>A0A1X7TUW9_AMPQE</name>
<evidence type="ECO:0000313" key="3">
    <source>
        <dbReference type="Proteomes" id="UP000007879"/>
    </source>
</evidence>
<feature type="transmembrane region" description="Helical" evidence="1">
    <location>
        <begin position="159"/>
        <end position="176"/>
    </location>
</feature>
<dbReference type="KEGG" id="aqu:109585863"/>
<dbReference type="InParanoid" id="A0A1X7TUW9"/>
<feature type="transmembrane region" description="Helical" evidence="1">
    <location>
        <begin position="520"/>
        <end position="545"/>
    </location>
</feature>
<gene>
    <name evidence="2" type="primary">109585863</name>
</gene>
<feature type="transmembrane region" description="Helical" evidence="1">
    <location>
        <begin position="262"/>
        <end position="286"/>
    </location>
</feature>
<dbReference type="AlphaFoldDB" id="A0A1X7TUW9"/>
<keyword evidence="1" id="KW-1133">Transmembrane helix</keyword>
<feature type="transmembrane region" description="Helical" evidence="1">
    <location>
        <begin position="90"/>
        <end position="108"/>
    </location>
</feature>
<dbReference type="Proteomes" id="UP000007879">
    <property type="component" value="Unassembled WGS sequence"/>
</dbReference>
<dbReference type="EnsemblMetazoa" id="Aqu2.1.18998_001">
    <property type="protein sequence ID" value="Aqu2.1.18998_001"/>
    <property type="gene ID" value="Aqu2.1.18998"/>
</dbReference>
<sequence length="568" mass="63318">MSLSLSCCLSSIDSLLTQDELHCLKLVAVHGLDLESAATATNFTSIYTSLEKNHPSTAPAIALSLLCRLGLPECLLFKLREKSQRLPTDILLSSFPMADLILTLYYIMADMREKEFNLFRRIAVVSFFPQQDQSSTLTPANLIALMLQHGVFNLQQFDFIFAWLQGSGALLHIQYLRRHCHSRNVKEPKWRTLLPSVVQQVHHLMQYCDENKVFDVNFVPPPPTAGEYRYLGLPPKYSDVMKDSDNNNNNNNKRKNSSQLRCIVCIIISIVLTVFIIMTLTLFYFMTNCSQVSYTGANATVLIDNPCNLKLLTISKGSINEDYSTTLYMSTAESIDYRADSLPARVHWSMVTPNDSIGLNYYDADYPVYTAKEGLLQYNITVSSTNDDKGECSLQLYLFDSFDGYASFLSTGCYSSSISTHCITGGSAQTHSVTFSLPSRGFYFVGLKSQSTASLIVSITGTLTSFSLTPPYLDKCQLDDDHDRCTLDSTGSTNGRHYVFAESRSTAVQSVLSSLSCGNLISLCIMIPVIGLTLFSVLTVITMILCKRKEEKKEKDLGLSMKKKTVVV</sequence>
<keyword evidence="1" id="KW-0472">Membrane</keyword>
<organism evidence="2">
    <name type="scientific">Amphimedon queenslandica</name>
    <name type="common">Sponge</name>
    <dbReference type="NCBI Taxonomy" id="400682"/>
    <lineage>
        <taxon>Eukaryota</taxon>
        <taxon>Metazoa</taxon>
        <taxon>Porifera</taxon>
        <taxon>Demospongiae</taxon>
        <taxon>Heteroscleromorpha</taxon>
        <taxon>Haplosclerida</taxon>
        <taxon>Niphatidae</taxon>
        <taxon>Amphimedon</taxon>
    </lineage>
</organism>
<dbReference type="EnsemblMetazoa" id="XM_020002012.1">
    <property type="protein sequence ID" value="XP_019857571.1"/>
    <property type="gene ID" value="LOC109585863"/>
</dbReference>
<proteinExistence type="predicted"/>
<protein>
    <submittedName>
        <fullName evidence="2">Uncharacterized protein</fullName>
    </submittedName>
</protein>
<reference evidence="2" key="2">
    <citation type="submission" date="2017-05" db="UniProtKB">
        <authorList>
            <consortium name="EnsemblMetazoa"/>
        </authorList>
    </citation>
    <scope>IDENTIFICATION</scope>
</reference>
<keyword evidence="3" id="KW-1185">Reference proteome</keyword>